<dbReference type="AlphaFoldDB" id="A0A699R407"/>
<gene>
    <name evidence="1" type="ORF">Tci_852880</name>
</gene>
<sequence length="75" mass="8806">MNKKRRHLAIKGILVDGEWIENPNRVKSKLYSYYSNLFSAPDMVSNEEIKKAVWDCGSDKSPRPDGFTFEFFKKF</sequence>
<proteinExistence type="predicted"/>
<organism evidence="1">
    <name type="scientific">Tanacetum cinerariifolium</name>
    <name type="common">Dalmatian daisy</name>
    <name type="synonym">Chrysanthemum cinerariifolium</name>
    <dbReference type="NCBI Taxonomy" id="118510"/>
    <lineage>
        <taxon>Eukaryota</taxon>
        <taxon>Viridiplantae</taxon>
        <taxon>Streptophyta</taxon>
        <taxon>Embryophyta</taxon>
        <taxon>Tracheophyta</taxon>
        <taxon>Spermatophyta</taxon>
        <taxon>Magnoliopsida</taxon>
        <taxon>eudicotyledons</taxon>
        <taxon>Gunneridae</taxon>
        <taxon>Pentapetalae</taxon>
        <taxon>asterids</taxon>
        <taxon>campanulids</taxon>
        <taxon>Asterales</taxon>
        <taxon>Asteraceae</taxon>
        <taxon>Asteroideae</taxon>
        <taxon>Anthemideae</taxon>
        <taxon>Anthemidinae</taxon>
        <taxon>Tanacetum</taxon>
    </lineage>
</organism>
<dbReference type="EMBL" id="BKCJ011077299">
    <property type="protein sequence ID" value="GFC80910.1"/>
    <property type="molecule type" value="Genomic_DNA"/>
</dbReference>
<name>A0A699R407_TANCI</name>
<reference evidence="1" key="1">
    <citation type="journal article" date="2019" name="Sci. Rep.">
        <title>Draft genome of Tanacetum cinerariifolium, the natural source of mosquito coil.</title>
        <authorList>
            <person name="Yamashiro T."/>
            <person name="Shiraishi A."/>
            <person name="Satake H."/>
            <person name="Nakayama K."/>
        </authorList>
    </citation>
    <scope>NUCLEOTIDE SEQUENCE</scope>
</reference>
<comment type="caution">
    <text evidence="1">The sequence shown here is derived from an EMBL/GenBank/DDBJ whole genome shotgun (WGS) entry which is preliminary data.</text>
</comment>
<keyword evidence="1" id="KW-0808">Transferase</keyword>
<protein>
    <submittedName>
        <fullName evidence="1">RNA-directed DNA polymerase, eukaryota</fullName>
    </submittedName>
</protein>
<evidence type="ECO:0000313" key="1">
    <source>
        <dbReference type="EMBL" id="GFC80910.1"/>
    </source>
</evidence>
<keyword evidence="1" id="KW-0548">Nucleotidyltransferase</keyword>
<accession>A0A699R407</accession>
<keyword evidence="1" id="KW-0695">RNA-directed DNA polymerase</keyword>
<dbReference type="GO" id="GO:0003964">
    <property type="term" value="F:RNA-directed DNA polymerase activity"/>
    <property type="evidence" value="ECO:0007669"/>
    <property type="project" value="UniProtKB-KW"/>
</dbReference>